<evidence type="ECO:0008006" key="4">
    <source>
        <dbReference type="Google" id="ProtNLM"/>
    </source>
</evidence>
<comment type="caution">
    <text evidence="2">The sequence shown here is derived from an EMBL/GenBank/DDBJ whole genome shotgun (WGS) entry which is preliminary data.</text>
</comment>
<protein>
    <recommendedName>
        <fullName evidence="4">DUF2007 domain-containing protein</fullName>
    </recommendedName>
</protein>
<name>A0A4Q8LW72_9GAMM</name>
<dbReference type="OrthoDB" id="6059267at2"/>
<evidence type="ECO:0000313" key="3">
    <source>
        <dbReference type="Proteomes" id="UP000294164"/>
    </source>
</evidence>
<keyword evidence="1" id="KW-1133">Transmembrane helix</keyword>
<dbReference type="RefSeq" id="WP_130535935.1">
    <property type="nucleotide sequence ID" value="NZ_SHMG01000016.1"/>
</dbReference>
<dbReference type="Proteomes" id="UP000294164">
    <property type="component" value="Unassembled WGS sequence"/>
</dbReference>
<dbReference type="AlphaFoldDB" id="A0A4Q8LW72"/>
<feature type="transmembrane region" description="Helical" evidence="1">
    <location>
        <begin position="96"/>
        <end position="117"/>
    </location>
</feature>
<evidence type="ECO:0000313" key="2">
    <source>
        <dbReference type="EMBL" id="TAA36251.1"/>
    </source>
</evidence>
<proteinExistence type="predicted"/>
<accession>A0A4Q8LW72</accession>
<sequence length="126" mass="14067">MFRLTTQGTLMEFIGRFHDVGKLAELRHLLRSKGIPTLQTQVEGSCMGKQWVLFVCINEQADDARRILHDSGHMPVVSVDAARFERALDNPDLRLITKWVTIVLGAVIAVFAALVYLGSRFNSNVG</sequence>
<dbReference type="EMBL" id="SHMG01000016">
    <property type="protein sequence ID" value="TAA36251.1"/>
    <property type="molecule type" value="Genomic_DNA"/>
</dbReference>
<reference evidence="2 3" key="1">
    <citation type="submission" date="2019-02" db="EMBL/GenBank/DDBJ databases">
        <title>WGS of Pseudoxanthomonas species novum from clinical isolates.</title>
        <authorList>
            <person name="Bernier A.-M."/>
            <person name="Bernard K."/>
            <person name="Vachon A."/>
        </authorList>
    </citation>
    <scope>NUCLEOTIDE SEQUENCE [LARGE SCALE GENOMIC DNA]</scope>
    <source>
        <strain evidence="2 3">NML130969</strain>
    </source>
</reference>
<evidence type="ECO:0000256" key="1">
    <source>
        <dbReference type="SAM" id="Phobius"/>
    </source>
</evidence>
<gene>
    <name evidence="2" type="ORF">EA655_19140</name>
</gene>
<keyword evidence="1" id="KW-0812">Transmembrane</keyword>
<organism evidence="2 3">
    <name type="scientific">Pseudoxanthomonas winnipegensis</name>
    <dbReference type="NCBI Taxonomy" id="2480810"/>
    <lineage>
        <taxon>Bacteria</taxon>
        <taxon>Pseudomonadati</taxon>
        <taxon>Pseudomonadota</taxon>
        <taxon>Gammaproteobacteria</taxon>
        <taxon>Lysobacterales</taxon>
        <taxon>Lysobacteraceae</taxon>
        <taxon>Pseudoxanthomonas</taxon>
    </lineage>
</organism>
<keyword evidence="1" id="KW-0472">Membrane</keyword>